<name>H3NPD5_9FIRM</name>
<dbReference type="EMBL" id="AGEI01000023">
    <property type="protein sequence ID" value="EHR33448.1"/>
    <property type="molecule type" value="Genomic_DNA"/>
</dbReference>
<dbReference type="OrthoDB" id="1456570at2"/>
<protein>
    <recommendedName>
        <fullName evidence="3">Cysteine-rich CPCC domain-containing protein</fullName>
    </recommendedName>
</protein>
<dbReference type="eggNOG" id="ENOG5033GXY">
    <property type="taxonomic scope" value="Bacteria"/>
</dbReference>
<accession>H3NPD5</accession>
<dbReference type="HOGENOM" id="CLU_161873_2_1_9"/>
<dbReference type="Proteomes" id="UP000004191">
    <property type="component" value="Unassembled WGS sequence"/>
</dbReference>
<evidence type="ECO:0000313" key="2">
    <source>
        <dbReference type="Proteomes" id="UP000004191"/>
    </source>
</evidence>
<sequence length="70" mass="7944">MENKKGVIRIDGFPYIHCPVCGTLVEEHDICEKCGYHNSGYGEKLDGPQGPMKLTLRECKELYEKGLPFK</sequence>
<reference evidence="1 2" key="1">
    <citation type="submission" date="2012-01" db="EMBL/GenBank/DDBJ databases">
        <title>The Genome Sequence of Helcococcus kunzii ATCC 51366.</title>
        <authorList>
            <consortium name="The Broad Institute Genome Sequencing Platform"/>
            <person name="Earl A."/>
            <person name="Ward D."/>
            <person name="Feldgarden M."/>
            <person name="Gevers D."/>
            <person name="Huys G."/>
            <person name="Young S.K."/>
            <person name="Zeng Q."/>
            <person name="Gargeya S."/>
            <person name="Fitzgerald M."/>
            <person name="Haas B."/>
            <person name="Abouelleil A."/>
            <person name="Alvarado L."/>
            <person name="Arachchi H.M."/>
            <person name="Berlin A."/>
            <person name="Chapman S.B."/>
            <person name="Gearin G."/>
            <person name="Goldberg J."/>
            <person name="Griggs A."/>
            <person name="Gujja S."/>
            <person name="Hansen M."/>
            <person name="Heiman D."/>
            <person name="Howarth C."/>
            <person name="Larimer J."/>
            <person name="Lui A."/>
            <person name="MacDonald P.J.P."/>
            <person name="McCowen C."/>
            <person name="Montmayeur A."/>
            <person name="Murphy C."/>
            <person name="Neiman D."/>
            <person name="Pearson M."/>
            <person name="Priest M."/>
            <person name="Roberts A."/>
            <person name="Saif S."/>
            <person name="Shea T."/>
            <person name="Sisk P."/>
            <person name="Stolte C."/>
            <person name="Sykes S."/>
            <person name="Wortman J."/>
            <person name="Nusbaum C."/>
            <person name="Birren B."/>
        </authorList>
    </citation>
    <scope>NUCLEOTIDE SEQUENCE [LARGE SCALE GENOMIC DNA]</scope>
    <source>
        <strain evidence="1 2">ATCC 51366</strain>
    </source>
</reference>
<dbReference type="PATRIC" id="fig|883114.3.peg.1187"/>
<keyword evidence="2" id="KW-1185">Reference proteome</keyword>
<gene>
    <name evidence="1" type="ORF">HMPREF9709_01196</name>
</gene>
<organism evidence="1 2">
    <name type="scientific">Helcococcus kunzii ATCC 51366</name>
    <dbReference type="NCBI Taxonomy" id="883114"/>
    <lineage>
        <taxon>Bacteria</taxon>
        <taxon>Bacillati</taxon>
        <taxon>Bacillota</taxon>
        <taxon>Tissierellia</taxon>
        <taxon>Tissierellales</taxon>
        <taxon>Peptoniphilaceae</taxon>
        <taxon>Helcococcus</taxon>
    </lineage>
</organism>
<comment type="caution">
    <text evidence="1">The sequence shown here is derived from an EMBL/GenBank/DDBJ whole genome shotgun (WGS) entry which is preliminary data.</text>
</comment>
<proteinExistence type="predicted"/>
<evidence type="ECO:0000313" key="1">
    <source>
        <dbReference type="EMBL" id="EHR33448.1"/>
    </source>
</evidence>
<dbReference type="RefSeq" id="WP_005398711.1">
    <property type="nucleotide sequence ID" value="NZ_JH601088.1"/>
</dbReference>
<dbReference type="STRING" id="883114.HMPREF9709_01196"/>
<evidence type="ECO:0008006" key="3">
    <source>
        <dbReference type="Google" id="ProtNLM"/>
    </source>
</evidence>
<dbReference type="AlphaFoldDB" id="H3NPD5"/>
<dbReference type="GeneID" id="96999177"/>